<feature type="region of interest" description="Disordered" evidence="1">
    <location>
        <begin position="136"/>
        <end position="167"/>
    </location>
</feature>
<feature type="transmembrane region" description="Helical" evidence="2">
    <location>
        <begin position="64"/>
        <end position="83"/>
    </location>
</feature>
<dbReference type="Proteomes" id="UP000480185">
    <property type="component" value="Unassembled WGS sequence"/>
</dbReference>
<keyword evidence="2" id="KW-0472">Membrane</keyword>
<sequence>MEVMKMRHIMAFGIKYLVITIAVLSVFSAFTNPTIIGMLGISALIVALGYFMGDLLILRKFGNLMATLADFGLAFLVLFFYGIALNIPTGQVGTAALFAAFFIAIAEGLFHFFMENRVFRDPTYTDEDRYHVHQVSSSKLQTETSDEVFPYDVKRKNKQQQKDKEER</sequence>
<proteinExistence type="predicted"/>
<dbReference type="AlphaFoldDB" id="A0A6G1X7G6"/>
<evidence type="ECO:0000256" key="2">
    <source>
        <dbReference type="SAM" id="Phobius"/>
    </source>
</evidence>
<feature type="transmembrane region" description="Helical" evidence="2">
    <location>
        <begin position="36"/>
        <end position="57"/>
    </location>
</feature>
<evidence type="ECO:0000313" key="3">
    <source>
        <dbReference type="EMBL" id="MRG86887.1"/>
    </source>
</evidence>
<comment type="caution">
    <text evidence="3">The sequence shown here is derived from an EMBL/GenBank/DDBJ whole genome shotgun (WGS) entry which is preliminary data.</text>
</comment>
<feature type="transmembrane region" description="Helical" evidence="2">
    <location>
        <begin position="12"/>
        <end position="30"/>
    </location>
</feature>
<gene>
    <name evidence="3" type="ORF">GH754_11265</name>
</gene>
<accession>A0A6G1X7G6</accession>
<dbReference type="EMBL" id="WJNH01000007">
    <property type="protein sequence ID" value="MRG86887.1"/>
    <property type="molecule type" value="Genomic_DNA"/>
</dbReference>
<keyword evidence="2" id="KW-0812">Transmembrane</keyword>
<name>A0A6G1X7G6_9BACI</name>
<dbReference type="OrthoDB" id="2111682at2"/>
<feature type="transmembrane region" description="Helical" evidence="2">
    <location>
        <begin position="95"/>
        <end position="114"/>
    </location>
</feature>
<evidence type="ECO:0000313" key="4">
    <source>
        <dbReference type="Proteomes" id="UP000480185"/>
    </source>
</evidence>
<dbReference type="Pfam" id="PF10710">
    <property type="entry name" value="DUF2512"/>
    <property type="match status" value="1"/>
</dbReference>
<keyword evidence="4" id="KW-1185">Reference proteome</keyword>
<protein>
    <submittedName>
        <fullName evidence="3">DUF2512 family protein</fullName>
    </submittedName>
</protein>
<evidence type="ECO:0000256" key="1">
    <source>
        <dbReference type="SAM" id="MobiDB-lite"/>
    </source>
</evidence>
<keyword evidence="2" id="KW-1133">Transmembrane helix</keyword>
<reference evidence="3 4" key="1">
    <citation type="submission" date="2019-11" db="EMBL/GenBank/DDBJ databases">
        <authorList>
            <person name="Li J."/>
        </authorList>
    </citation>
    <scope>NUCLEOTIDE SEQUENCE [LARGE SCALE GENOMIC DNA]</scope>
    <source>
        <strain evidence="3 4">J4</strain>
    </source>
</reference>
<dbReference type="InterPro" id="IPR019649">
    <property type="entry name" value="DUF2512"/>
</dbReference>
<organism evidence="3 4">
    <name type="scientific">Salinibacillus xinjiangensis</name>
    <dbReference type="NCBI Taxonomy" id="1229268"/>
    <lineage>
        <taxon>Bacteria</taxon>
        <taxon>Bacillati</taxon>
        <taxon>Bacillota</taxon>
        <taxon>Bacilli</taxon>
        <taxon>Bacillales</taxon>
        <taxon>Bacillaceae</taxon>
        <taxon>Salinibacillus</taxon>
    </lineage>
</organism>